<keyword evidence="4" id="KW-1185">Reference proteome</keyword>
<evidence type="ECO:0000256" key="1">
    <source>
        <dbReference type="SAM" id="Phobius"/>
    </source>
</evidence>
<keyword evidence="1" id="KW-1133">Transmembrane helix</keyword>
<organism evidence="3 4">
    <name type="scientific">Clostridium puniceum</name>
    <dbReference type="NCBI Taxonomy" id="29367"/>
    <lineage>
        <taxon>Bacteria</taxon>
        <taxon>Bacillati</taxon>
        <taxon>Bacillota</taxon>
        <taxon>Clostridia</taxon>
        <taxon>Eubacteriales</taxon>
        <taxon>Clostridiaceae</taxon>
        <taxon>Clostridium</taxon>
    </lineage>
</organism>
<name>A0A1S8T7Q0_9CLOT</name>
<comment type="caution">
    <text evidence="3">The sequence shown here is derived from an EMBL/GenBank/DDBJ whole genome shotgun (WGS) entry which is preliminary data.</text>
</comment>
<gene>
    <name evidence="3" type="ORF">CLPUN_43560</name>
</gene>
<dbReference type="EMBL" id="LZZM01000210">
    <property type="protein sequence ID" value="OOM73776.1"/>
    <property type="molecule type" value="Genomic_DNA"/>
</dbReference>
<feature type="domain" description="RsgI N-terminal anti-sigma" evidence="2">
    <location>
        <begin position="150"/>
        <end position="197"/>
    </location>
</feature>
<sequence length="351" mass="40640">MENRSFNKNKYVFTTIPSMLLVGDSAETNRSKQISLFLNELNTYNVLLKDLISFPLKEDDRNIALNIAYYIYDNEELIKTITQKKDLPILKLSKLTKIKGEYLKKYRDYIMVYYIILTNPNYKGIQDYFRIQLREDNNVKSISNKKQNLYKGIVVKSLKKSAYILTSMGEFIKIKIYNKISVGEVAEGKEKKTLKNNKIYISILLFLIIIIGSGIVIEYRRTQSIIVIETSSNIVMHINKFNKVIYVYSPTEKGDKLIQNVNMLNKDVDQAIAETFEYALDNQMLEINKEFPALSKKILITVNGQPLKYGILNKTSKYVSENNIPIVINNVGNQQKLPQYSSDNEEKNTKK</sequence>
<evidence type="ECO:0000313" key="4">
    <source>
        <dbReference type="Proteomes" id="UP000190890"/>
    </source>
</evidence>
<proteinExistence type="predicted"/>
<dbReference type="AlphaFoldDB" id="A0A1S8T7Q0"/>
<keyword evidence="1" id="KW-0472">Membrane</keyword>
<protein>
    <submittedName>
        <fullName evidence="3">Putative RNA polymerase sigma factor SigI</fullName>
    </submittedName>
</protein>
<dbReference type="PROSITE" id="PS51849">
    <property type="entry name" value="RSGI_N"/>
    <property type="match status" value="1"/>
</dbReference>
<dbReference type="InterPro" id="IPR024449">
    <property type="entry name" value="Anti-sigma_RsgI_N"/>
</dbReference>
<keyword evidence="1" id="KW-0812">Transmembrane</keyword>
<dbReference type="RefSeq" id="WP_077849303.1">
    <property type="nucleotide sequence ID" value="NZ_LZZM01000210.1"/>
</dbReference>
<feature type="transmembrane region" description="Helical" evidence="1">
    <location>
        <begin position="199"/>
        <end position="217"/>
    </location>
</feature>
<evidence type="ECO:0000313" key="3">
    <source>
        <dbReference type="EMBL" id="OOM73776.1"/>
    </source>
</evidence>
<reference evidence="3 4" key="1">
    <citation type="submission" date="2016-05" db="EMBL/GenBank/DDBJ databases">
        <title>Microbial solvent formation.</title>
        <authorList>
            <person name="Poehlein A."/>
            <person name="Montoya Solano J.D."/>
            <person name="Flitsch S."/>
            <person name="Krabben P."/>
            <person name="Duerre P."/>
            <person name="Daniel R."/>
        </authorList>
    </citation>
    <scope>NUCLEOTIDE SEQUENCE [LARGE SCALE GENOMIC DNA]</scope>
    <source>
        <strain evidence="3 4">DSM 2619</strain>
    </source>
</reference>
<evidence type="ECO:0000259" key="2">
    <source>
        <dbReference type="PROSITE" id="PS51849"/>
    </source>
</evidence>
<dbReference type="Proteomes" id="UP000190890">
    <property type="component" value="Unassembled WGS sequence"/>
</dbReference>
<accession>A0A1S8T7Q0</accession>
<dbReference type="Pfam" id="PF12791">
    <property type="entry name" value="RsgI_N"/>
    <property type="match status" value="1"/>
</dbReference>
<dbReference type="OrthoDB" id="1935858at2"/>
<dbReference type="STRING" id="29367.CLPUN_43560"/>